<evidence type="ECO:0000256" key="1">
    <source>
        <dbReference type="ARBA" id="ARBA00007768"/>
    </source>
</evidence>
<dbReference type="Gene3D" id="3.20.20.380">
    <property type="entry name" value="Copper homeostasis (CutC) domain"/>
    <property type="match status" value="1"/>
</dbReference>
<dbReference type="PANTHER" id="PTHR12598">
    <property type="entry name" value="COPPER HOMEOSTASIS PROTEIN CUTC"/>
    <property type="match status" value="1"/>
</dbReference>
<evidence type="ECO:0000256" key="2">
    <source>
        <dbReference type="ARBA" id="ARBA00019014"/>
    </source>
</evidence>
<dbReference type="PANTHER" id="PTHR12598:SF0">
    <property type="entry name" value="COPPER HOMEOSTASIS PROTEIN CUTC HOMOLOG"/>
    <property type="match status" value="1"/>
</dbReference>
<dbReference type="Pfam" id="PF03932">
    <property type="entry name" value="CutC"/>
    <property type="match status" value="1"/>
</dbReference>
<protein>
    <recommendedName>
        <fullName evidence="2">Copper homeostasis protein cutC homolog</fullName>
    </recommendedName>
</protein>
<dbReference type="Proteomes" id="UP001595793">
    <property type="component" value="Unassembled WGS sequence"/>
</dbReference>
<organism evidence="3 4">
    <name type="scientific">Zunongwangia endophytica</name>
    <dbReference type="NCBI Taxonomy" id="1808945"/>
    <lineage>
        <taxon>Bacteria</taxon>
        <taxon>Pseudomonadati</taxon>
        <taxon>Bacteroidota</taxon>
        <taxon>Flavobacteriia</taxon>
        <taxon>Flavobacteriales</taxon>
        <taxon>Flavobacteriaceae</taxon>
        <taxon>Zunongwangia</taxon>
    </lineage>
</organism>
<reference evidence="4" key="1">
    <citation type="journal article" date="2019" name="Int. J. Syst. Evol. Microbiol.">
        <title>The Global Catalogue of Microorganisms (GCM) 10K type strain sequencing project: providing services to taxonomists for standard genome sequencing and annotation.</title>
        <authorList>
            <consortium name="The Broad Institute Genomics Platform"/>
            <consortium name="The Broad Institute Genome Sequencing Center for Infectious Disease"/>
            <person name="Wu L."/>
            <person name="Ma J."/>
        </authorList>
    </citation>
    <scope>NUCLEOTIDE SEQUENCE [LARGE SCALE GENOMIC DNA]</scope>
    <source>
        <strain evidence="4">CECT 9128</strain>
    </source>
</reference>
<accession>A0ABV8HH15</accession>
<keyword evidence="4" id="KW-1185">Reference proteome</keyword>
<comment type="similarity">
    <text evidence="1">Belongs to the CutC family.</text>
</comment>
<evidence type="ECO:0000313" key="3">
    <source>
        <dbReference type="EMBL" id="MFC4029609.1"/>
    </source>
</evidence>
<dbReference type="EMBL" id="JBHSAS010000033">
    <property type="protein sequence ID" value="MFC4029609.1"/>
    <property type="molecule type" value="Genomic_DNA"/>
</dbReference>
<dbReference type="RefSeq" id="WP_290230795.1">
    <property type="nucleotide sequence ID" value="NZ_JAUFPZ010000002.1"/>
</dbReference>
<gene>
    <name evidence="3" type="ORF">ACFOS1_19485</name>
</gene>
<dbReference type="InterPro" id="IPR005627">
    <property type="entry name" value="CutC-like"/>
</dbReference>
<evidence type="ECO:0000313" key="4">
    <source>
        <dbReference type="Proteomes" id="UP001595793"/>
    </source>
</evidence>
<dbReference type="SUPFAM" id="SSF110395">
    <property type="entry name" value="CutC-like"/>
    <property type="match status" value="1"/>
</dbReference>
<dbReference type="InterPro" id="IPR036822">
    <property type="entry name" value="CutC-like_dom_sf"/>
</dbReference>
<comment type="caution">
    <text evidence="3">The sequence shown here is derived from an EMBL/GenBank/DDBJ whole genome shotgun (WGS) entry which is preliminary data.</text>
</comment>
<sequence length="209" mass="22844">MKEVIKEACVESIKQAIKVQKLGATRLELVTRWVDGGLTPSEHLIKQVLQNVCIPIRVMIRPRSGDFLYSDSELKCIAAGIESCKKIGVDGVVFGILKADKTLDLEAISKFAKLAFPLKVVIHKAIDETPDILIALKQLLQIPEISTVLTSGGKLNAREGADMLKKMMTLVGDRIEIMAQGDISPANFDHLHKTINASAYHGKYIVGGI</sequence>
<proteinExistence type="inferred from homology"/>
<name>A0ABV8HH15_9FLAO</name>